<keyword evidence="2" id="KW-1133">Transmembrane helix</keyword>
<dbReference type="Proteomes" id="UP000285060">
    <property type="component" value="Unassembled WGS sequence"/>
</dbReference>
<feature type="region of interest" description="Disordered" evidence="1">
    <location>
        <begin position="366"/>
        <end position="389"/>
    </location>
</feature>
<dbReference type="Gene3D" id="1.10.239.10">
    <property type="entry name" value="Elicitin domain"/>
    <property type="match status" value="1"/>
</dbReference>
<dbReference type="InterPro" id="IPR036470">
    <property type="entry name" value="Elicitin_sf"/>
</dbReference>
<evidence type="ECO:0000256" key="1">
    <source>
        <dbReference type="SAM" id="MobiDB-lite"/>
    </source>
</evidence>
<dbReference type="GO" id="GO:0005576">
    <property type="term" value="C:extracellular region"/>
    <property type="evidence" value="ECO:0007669"/>
    <property type="project" value="InterPro"/>
</dbReference>
<keyword evidence="2" id="KW-0812">Transmembrane</keyword>
<evidence type="ECO:0008006" key="5">
    <source>
        <dbReference type="Google" id="ProtNLM"/>
    </source>
</evidence>
<feature type="transmembrane region" description="Helical" evidence="2">
    <location>
        <begin position="150"/>
        <end position="170"/>
    </location>
</feature>
<dbReference type="EMBL" id="QUSY01000156">
    <property type="protein sequence ID" value="RHY32177.1"/>
    <property type="molecule type" value="Genomic_DNA"/>
</dbReference>
<evidence type="ECO:0000256" key="2">
    <source>
        <dbReference type="SAM" id="Phobius"/>
    </source>
</evidence>
<reference evidence="3 4" key="1">
    <citation type="submission" date="2018-08" db="EMBL/GenBank/DDBJ databases">
        <title>Aphanomyces genome sequencing and annotation.</title>
        <authorList>
            <person name="Minardi D."/>
            <person name="Oidtmann B."/>
            <person name="Van Der Giezen M."/>
            <person name="Studholme D.J."/>
        </authorList>
    </citation>
    <scope>NUCLEOTIDE SEQUENCE [LARGE SCALE GENOMIC DNA]</scope>
    <source>
        <strain evidence="3 4">NJM0002</strain>
    </source>
</reference>
<name>A0A3R7AC56_9STRA</name>
<gene>
    <name evidence="3" type="ORF">DYB32_002786</name>
</gene>
<feature type="compositionally biased region" description="Low complexity" evidence="1">
    <location>
        <begin position="369"/>
        <end position="389"/>
    </location>
</feature>
<feature type="transmembrane region" description="Helical" evidence="2">
    <location>
        <begin position="101"/>
        <end position="124"/>
    </location>
</feature>
<feature type="transmembrane region" description="Helical" evidence="2">
    <location>
        <begin position="71"/>
        <end position="95"/>
    </location>
</feature>
<evidence type="ECO:0000313" key="3">
    <source>
        <dbReference type="EMBL" id="RHY32177.1"/>
    </source>
</evidence>
<accession>A0A3R7AC56</accession>
<dbReference type="VEuPathDB" id="FungiDB:H310_11972"/>
<feature type="transmembrane region" description="Helical" evidence="2">
    <location>
        <begin position="36"/>
        <end position="59"/>
    </location>
</feature>
<dbReference type="AlphaFoldDB" id="A0A3R7AC56"/>
<keyword evidence="2" id="KW-0472">Membrane</keyword>
<comment type="caution">
    <text evidence="3">The sequence shown here is derived from an EMBL/GenBank/DDBJ whole genome shotgun (WGS) entry which is preliminary data.</text>
</comment>
<protein>
    <recommendedName>
        <fullName evidence="5">THH1/TOM1/TOM3 domain-containing protein</fullName>
    </recommendedName>
</protein>
<evidence type="ECO:0000313" key="4">
    <source>
        <dbReference type="Proteomes" id="UP000285060"/>
    </source>
</evidence>
<sequence>MLAISLTPDADSEAELISDDSNTYAWLSSVVSLLPALFFVSTYSLLILFYAQLCTAAVYTSSFPLHKGIYVVCNLLLYLGFLVLLVLCTTSSMFWQWTQGILGAFYLLGLLAVLYYSLQLILFFKTSHPDDEFFFDMHLHRSPYDGVPQIMWVCVMCCILFCGQSVYLIGISTGLVPSIHHRTPDGVSPYAFEVGQYIATEFLPCALLLLVTRRNPLNENSPHKLRDDLDHTHLLPETSGSNRPDEASYLYQMKCLAVASAIATTLIAAQDVECDVGAIAKAFGPIVGDLNECMTASGYQFLPTPLARPTQQQLTLFCSVPECDKAATSYAGIAKTLPACQFVLDNQAVPTTAFFSTLCPNYGGRTGRPATTTTMTPTTTSSQTTTAAPASVQTSTSTLVQASMAALVAVATMML</sequence>
<dbReference type="VEuPathDB" id="FungiDB:H310_11971"/>
<organism evidence="3 4">
    <name type="scientific">Aphanomyces invadans</name>
    <dbReference type="NCBI Taxonomy" id="157072"/>
    <lineage>
        <taxon>Eukaryota</taxon>
        <taxon>Sar</taxon>
        <taxon>Stramenopiles</taxon>
        <taxon>Oomycota</taxon>
        <taxon>Saprolegniomycetes</taxon>
        <taxon>Saprolegniales</taxon>
        <taxon>Verrucalvaceae</taxon>
        <taxon>Aphanomyces</taxon>
    </lineage>
</organism>
<keyword evidence="4" id="KW-1185">Reference proteome</keyword>
<proteinExistence type="predicted"/>
<dbReference type="SUPFAM" id="SSF48647">
    <property type="entry name" value="Fungal elicitin"/>
    <property type="match status" value="1"/>
</dbReference>